<accession>A0AAX0WNY0</accession>
<dbReference type="Gene3D" id="1.20.1280.50">
    <property type="match status" value="1"/>
</dbReference>
<name>A0AAX0WNY0_9GAMM</name>
<dbReference type="AlphaFoldDB" id="A0AAX0WNY0"/>
<evidence type="ECO:0000313" key="2">
    <source>
        <dbReference type="EMBL" id="PNL60261.1"/>
    </source>
</evidence>
<dbReference type="InterPro" id="IPR036047">
    <property type="entry name" value="F-box-like_dom_sf"/>
</dbReference>
<dbReference type="Pfam" id="PF12937">
    <property type="entry name" value="F-box-like"/>
    <property type="match status" value="1"/>
</dbReference>
<dbReference type="EMBL" id="NBTX02000004">
    <property type="protein sequence ID" value="PNL60261.1"/>
    <property type="molecule type" value="Genomic_DNA"/>
</dbReference>
<dbReference type="Proteomes" id="UP000192511">
    <property type="component" value="Unassembled WGS sequence"/>
</dbReference>
<organism evidence="2 3">
    <name type="scientific">Legionella anisa</name>
    <dbReference type="NCBI Taxonomy" id="28082"/>
    <lineage>
        <taxon>Bacteria</taxon>
        <taxon>Pseudomonadati</taxon>
        <taxon>Pseudomonadota</taxon>
        <taxon>Gammaproteobacteria</taxon>
        <taxon>Legionellales</taxon>
        <taxon>Legionellaceae</taxon>
        <taxon>Legionella</taxon>
    </lineage>
</organism>
<protein>
    <submittedName>
        <fullName evidence="2">F-box protein</fullName>
    </submittedName>
</protein>
<proteinExistence type="predicted"/>
<gene>
    <name evidence="2" type="ORF">A6J39_003005</name>
</gene>
<evidence type="ECO:0000259" key="1">
    <source>
        <dbReference type="PROSITE" id="PS50181"/>
    </source>
</evidence>
<dbReference type="GeneID" id="98064630"/>
<comment type="caution">
    <text evidence="2">The sequence shown here is derived from an EMBL/GenBank/DDBJ whole genome shotgun (WGS) entry which is preliminary data.</text>
</comment>
<evidence type="ECO:0000313" key="3">
    <source>
        <dbReference type="Proteomes" id="UP000192511"/>
    </source>
</evidence>
<dbReference type="RefSeq" id="WP_019234005.1">
    <property type="nucleotide sequence ID" value="NZ_CAAAHR010000024.1"/>
</dbReference>
<keyword evidence="3" id="KW-1185">Reference proteome</keyword>
<dbReference type="SUPFAM" id="SSF81383">
    <property type="entry name" value="F-box domain"/>
    <property type="match status" value="1"/>
</dbReference>
<sequence>MKRQKVNAASNNADSFPVEIFLEILKFLPPKEMQKIASLSFFFKTLANDRQLWKDFLIKTWGENNSDLIKLTHEIPDRKQLFKELHFTVQYLCDNTICSEPFRLSSLDENLKENYAFYAGEDDQIQGNELFQQIVCGLAKCHLVSAQLTSNDKIPPLLRQAIDNNDKYVTQFLLNVARVSRKQCLTHNMVADALAAYANYKKDIPPHPDIASYKLIAHEIFNNFFDMTLEKDIAWNIAAVIADASKWDSSGDQPNSELALTYLITRFGRDKIASVIAHLPTEESLQVFHLQPHHHQIIKQAWTKVEDMQGPEQMSIG</sequence>
<dbReference type="SMART" id="SM00256">
    <property type="entry name" value="FBOX"/>
    <property type="match status" value="1"/>
</dbReference>
<dbReference type="PROSITE" id="PS50181">
    <property type="entry name" value="FBOX"/>
    <property type="match status" value="1"/>
</dbReference>
<feature type="domain" description="F-box" evidence="1">
    <location>
        <begin position="10"/>
        <end position="56"/>
    </location>
</feature>
<reference evidence="2" key="1">
    <citation type="submission" date="2017-12" db="EMBL/GenBank/DDBJ databases">
        <title>FDA dAtabase for Regulatory Grade micrObial Sequences (FDA-ARGOS): Supporting development and validation of Infectious Disease Dx tests.</title>
        <authorList>
            <person name="Kerrigan L."/>
            <person name="Tallon L.J."/>
            <person name="Sadzewicz L."/>
            <person name="Sengamalay N."/>
            <person name="Ott S."/>
            <person name="Godinez A."/>
            <person name="Nagaraj S."/>
            <person name="Vavikolanu K."/>
            <person name="Vyas G."/>
            <person name="Nadendla S."/>
            <person name="Aluvathingal J."/>
            <person name="Sichtig H."/>
        </authorList>
    </citation>
    <scope>NUCLEOTIDE SEQUENCE [LARGE SCALE GENOMIC DNA]</scope>
    <source>
        <strain evidence="2">FDAARGOS_200</strain>
    </source>
</reference>
<dbReference type="InterPro" id="IPR001810">
    <property type="entry name" value="F-box_dom"/>
</dbReference>